<evidence type="ECO:0000313" key="2">
    <source>
        <dbReference type="Proteomes" id="UP001150581"/>
    </source>
</evidence>
<gene>
    <name evidence="1" type="ORF">LPJ66_001182</name>
</gene>
<proteinExistence type="predicted"/>
<protein>
    <submittedName>
        <fullName evidence="1">Uncharacterized protein</fullName>
    </submittedName>
</protein>
<dbReference type="Proteomes" id="UP001150581">
    <property type="component" value="Unassembled WGS sequence"/>
</dbReference>
<organism evidence="1 2">
    <name type="scientific">Kickxella alabastrina</name>
    <dbReference type="NCBI Taxonomy" id="61397"/>
    <lineage>
        <taxon>Eukaryota</taxon>
        <taxon>Fungi</taxon>
        <taxon>Fungi incertae sedis</taxon>
        <taxon>Zoopagomycota</taxon>
        <taxon>Kickxellomycotina</taxon>
        <taxon>Kickxellomycetes</taxon>
        <taxon>Kickxellales</taxon>
        <taxon>Kickxellaceae</taxon>
        <taxon>Kickxella</taxon>
    </lineage>
</organism>
<dbReference type="EMBL" id="JANBPG010000055">
    <property type="protein sequence ID" value="KAJ1900889.1"/>
    <property type="molecule type" value="Genomic_DNA"/>
</dbReference>
<evidence type="ECO:0000313" key="1">
    <source>
        <dbReference type="EMBL" id="KAJ1900889.1"/>
    </source>
</evidence>
<name>A0ACC1IUC2_9FUNG</name>
<keyword evidence="2" id="KW-1185">Reference proteome</keyword>
<reference evidence="1" key="1">
    <citation type="submission" date="2022-07" db="EMBL/GenBank/DDBJ databases">
        <title>Phylogenomic reconstructions and comparative analyses of Kickxellomycotina fungi.</title>
        <authorList>
            <person name="Reynolds N.K."/>
            <person name="Stajich J.E."/>
            <person name="Barry K."/>
            <person name="Grigoriev I.V."/>
            <person name="Crous P."/>
            <person name="Smith M.E."/>
        </authorList>
    </citation>
    <scope>NUCLEOTIDE SEQUENCE</scope>
    <source>
        <strain evidence="1">Benny 63K</strain>
    </source>
</reference>
<feature type="non-terminal residue" evidence="1">
    <location>
        <position position="1"/>
    </location>
</feature>
<accession>A0ACC1IUC2</accession>
<comment type="caution">
    <text evidence="1">The sequence shown here is derived from an EMBL/GenBank/DDBJ whole genome shotgun (WGS) entry which is preliminary data.</text>
</comment>
<sequence>LEHLDCGDIYPFANDVLLRGSRATLHKLVLAVDTSVAGWILAKKFDGVCNSAYLSHFKRLHSMKLYIITKTSTVNCSTQDVHNRLLHTAFKAPQLAQVRIQYPHFSIAKYRPAHMP</sequence>